<dbReference type="GeneID" id="34567019"/>
<dbReference type="EMBL" id="MJBS01000221">
    <property type="protein sequence ID" value="OHE90820.1"/>
    <property type="molecule type" value="Genomic_DNA"/>
</dbReference>
<sequence length="115" mass="12438">MLPSPYTIILPCLETPRRQSNGNPENQRPGVLGCVRYEHFCTALLHCNSTLHGTNDAVSKTMEPQAANGPYSDSVSVVAPTCHLDCCLSLTVQLGSPGIVHSVHSTHPIYKPTRT</sequence>
<proteinExistence type="predicted"/>
<comment type="caution">
    <text evidence="1">The sequence shown here is derived from an EMBL/GenBank/DDBJ whole genome shotgun (WGS) entry which is preliminary data.</text>
</comment>
<gene>
    <name evidence="1" type="ORF">CORC01_13894</name>
</gene>
<dbReference type="Proteomes" id="UP000176998">
    <property type="component" value="Unassembled WGS sequence"/>
</dbReference>
<reference evidence="1 2" key="1">
    <citation type="submission" date="2016-09" db="EMBL/GenBank/DDBJ databases">
        <authorList>
            <person name="Capua I."/>
            <person name="De Benedictis P."/>
            <person name="Joannis T."/>
            <person name="Lombin L.H."/>
            <person name="Cattoli G."/>
        </authorList>
    </citation>
    <scope>NUCLEOTIDE SEQUENCE [LARGE SCALE GENOMIC DNA]</scope>
    <source>
        <strain evidence="1 2">IMI 309357</strain>
    </source>
</reference>
<protein>
    <submittedName>
        <fullName evidence="1">Uncharacterized protein</fullName>
    </submittedName>
</protein>
<accession>A0A1G4ANQ5</accession>
<dbReference type="RefSeq" id="XP_022467995.1">
    <property type="nucleotide sequence ID" value="XM_022625509.1"/>
</dbReference>
<keyword evidence="2" id="KW-1185">Reference proteome</keyword>
<name>A0A1G4ANQ5_9PEZI</name>
<evidence type="ECO:0000313" key="2">
    <source>
        <dbReference type="Proteomes" id="UP000176998"/>
    </source>
</evidence>
<evidence type="ECO:0000313" key="1">
    <source>
        <dbReference type="EMBL" id="OHE90820.1"/>
    </source>
</evidence>
<organism evidence="1 2">
    <name type="scientific">Colletotrichum orchidophilum</name>
    <dbReference type="NCBI Taxonomy" id="1209926"/>
    <lineage>
        <taxon>Eukaryota</taxon>
        <taxon>Fungi</taxon>
        <taxon>Dikarya</taxon>
        <taxon>Ascomycota</taxon>
        <taxon>Pezizomycotina</taxon>
        <taxon>Sordariomycetes</taxon>
        <taxon>Hypocreomycetidae</taxon>
        <taxon>Glomerellales</taxon>
        <taxon>Glomerellaceae</taxon>
        <taxon>Colletotrichum</taxon>
    </lineage>
</organism>
<dbReference type="AlphaFoldDB" id="A0A1G4ANQ5"/>